<dbReference type="EMBL" id="JAOYFB010000039">
    <property type="protein sequence ID" value="KAK4029725.1"/>
    <property type="molecule type" value="Genomic_DNA"/>
</dbReference>
<evidence type="ECO:0000256" key="1">
    <source>
        <dbReference type="SAM" id="MobiDB-lite"/>
    </source>
</evidence>
<name>A0ABR0AX71_9CRUS</name>
<organism evidence="2 3">
    <name type="scientific">Daphnia magna</name>
    <dbReference type="NCBI Taxonomy" id="35525"/>
    <lineage>
        <taxon>Eukaryota</taxon>
        <taxon>Metazoa</taxon>
        <taxon>Ecdysozoa</taxon>
        <taxon>Arthropoda</taxon>
        <taxon>Crustacea</taxon>
        <taxon>Branchiopoda</taxon>
        <taxon>Diplostraca</taxon>
        <taxon>Cladocera</taxon>
        <taxon>Anomopoda</taxon>
        <taxon>Daphniidae</taxon>
        <taxon>Daphnia</taxon>
    </lineage>
</organism>
<comment type="caution">
    <text evidence="2">The sequence shown here is derived from an EMBL/GenBank/DDBJ whole genome shotgun (WGS) entry which is preliminary data.</text>
</comment>
<keyword evidence="3" id="KW-1185">Reference proteome</keyword>
<protein>
    <submittedName>
        <fullName evidence="2">Uncharacterized protein</fullName>
    </submittedName>
</protein>
<evidence type="ECO:0000313" key="2">
    <source>
        <dbReference type="EMBL" id="KAK4029725.1"/>
    </source>
</evidence>
<evidence type="ECO:0000313" key="3">
    <source>
        <dbReference type="Proteomes" id="UP001234178"/>
    </source>
</evidence>
<dbReference type="Proteomes" id="UP001234178">
    <property type="component" value="Unassembled WGS sequence"/>
</dbReference>
<accession>A0ABR0AX71</accession>
<feature type="region of interest" description="Disordered" evidence="1">
    <location>
        <begin position="60"/>
        <end position="79"/>
    </location>
</feature>
<reference evidence="2 3" key="1">
    <citation type="journal article" date="2023" name="Nucleic Acids Res.">
        <title>The hologenome of Daphnia magna reveals possible DNA methylation and microbiome-mediated evolution of the host genome.</title>
        <authorList>
            <person name="Chaturvedi A."/>
            <person name="Li X."/>
            <person name="Dhandapani V."/>
            <person name="Marshall H."/>
            <person name="Kissane S."/>
            <person name="Cuenca-Cambronero M."/>
            <person name="Asole G."/>
            <person name="Calvet F."/>
            <person name="Ruiz-Romero M."/>
            <person name="Marangio P."/>
            <person name="Guigo R."/>
            <person name="Rago D."/>
            <person name="Mirbahai L."/>
            <person name="Eastwood N."/>
            <person name="Colbourne J.K."/>
            <person name="Zhou J."/>
            <person name="Mallon E."/>
            <person name="Orsini L."/>
        </authorList>
    </citation>
    <scope>NUCLEOTIDE SEQUENCE [LARGE SCALE GENOMIC DNA]</scope>
    <source>
        <strain evidence="2">LRV0_1</strain>
    </source>
</reference>
<proteinExistence type="predicted"/>
<sequence length="100" mass="11298">MSTADILVIMKCLDLLTICVENYLKAAHLGSHEGAGRKTFTKKLKPVPALSFVSLRRTHEVDHIKSRSSSSSQPPKSDRFFSSFSLVLKIMILKYKLFEK</sequence>
<gene>
    <name evidence="2" type="ORF">OUZ56_022691</name>
</gene>